<dbReference type="InterPro" id="IPR045107">
    <property type="entry name" value="SAC3/GANP/THP3"/>
</dbReference>
<dbReference type="OrthoDB" id="199574at2759"/>
<dbReference type="PANTHER" id="PTHR12436:SF4">
    <property type="entry name" value="LEUKOCYTE RECEPTOR CLUSTER MEMBER 8"/>
    <property type="match status" value="1"/>
</dbReference>
<evidence type="ECO:0000313" key="2">
    <source>
        <dbReference type="EMBL" id="GMH65349.1"/>
    </source>
</evidence>
<gene>
    <name evidence="2" type="ORF">TrLO_g12694</name>
</gene>
<reference evidence="3" key="1">
    <citation type="journal article" date="2023" name="Commun. Biol.">
        <title>Genome analysis of Parmales, the sister group of diatoms, reveals the evolutionary specialization of diatoms from phago-mixotrophs to photoautotrophs.</title>
        <authorList>
            <person name="Ban H."/>
            <person name="Sato S."/>
            <person name="Yoshikawa S."/>
            <person name="Yamada K."/>
            <person name="Nakamura Y."/>
            <person name="Ichinomiya M."/>
            <person name="Sato N."/>
            <person name="Blanc-Mathieu R."/>
            <person name="Endo H."/>
            <person name="Kuwata A."/>
            <person name="Ogata H."/>
        </authorList>
    </citation>
    <scope>NUCLEOTIDE SEQUENCE [LARGE SCALE GENOMIC DNA]</scope>
    <source>
        <strain evidence="3">NIES 3700</strain>
    </source>
</reference>
<keyword evidence="3" id="KW-1185">Reference proteome</keyword>
<sequence length="372" mass="42367">MSSPLGDYFSLSSPASSSKKKKKKAKKDRKKKRSLSPSSFFSDSPSPACSLNTSPLPGAYLHDFGSVTVKSTKARSASPKGSIASLKVNKREKRRRLEREERFLNDAIELSLKKTKTYVPGPGEGFGTSGEYSKPYARLTSAPDVSIVRCLPVLNSALTFHNEAYLADEIKYGEYISELKSIRQDLTIQHLEGDLMWKVYEDNIKASLENGDLEEYSVCSVQLENHMLKNPTTTSSINVDFILSLRLLHSLHKGTLVETMIKFSKLLNFREPLQGLVSEVIRVHEERNYVKFFRIYNRAPEFVDYMMDFLVKKFRSWLVLGGKKAYMSIDVKTVEGWGSWDEGEFEKEQNENDDEVEGEVFKEGRWMCKSQN</sequence>
<accession>A0A9W7ABJ8</accession>
<proteinExistence type="predicted"/>
<dbReference type="GO" id="GO:0005634">
    <property type="term" value="C:nucleus"/>
    <property type="evidence" value="ECO:0007669"/>
    <property type="project" value="TreeGrafter"/>
</dbReference>
<evidence type="ECO:0000313" key="3">
    <source>
        <dbReference type="Proteomes" id="UP001165122"/>
    </source>
</evidence>
<dbReference type="AlphaFoldDB" id="A0A9W7ABJ8"/>
<dbReference type="EMBL" id="BRXW01000551">
    <property type="protein sequence ID" value="GMH65349.1"/>
    <property type="molecule type" value="Genomic_DNA"/>
</dbReference>
<dbReference type="PANTHER" id="PTHR12436">
    <property type="entry name" value="80 KDA MCM3-ASSOCIATED PROTEIN"/>
    <property type="match status" value="1"/>
</dbReference>
<dbReference type="Proteomes" id="UP001165122">
    <property type="component" value="Unassembled WGS sequence"/>
</dbReference>
<dbReference type="Gene3D" id="1.25.40.990">
    <property type="match status" value="1"/>
</dbReference>
<feature type="compositionally biased region" description="Basic residues" evidence="1">
    <location>
        <begin position="18"/>
        <end position="34"/>
    </location>
</feature>
<feature type="region of interest" description="Disordered" evidence="1">
    <location>
        <begin position="71"/>
        <end position="96"/>
    </location>
</feature>
<name>A0A9W7ABJ8_9STRA</name>
<feature type="region of interest" description="Disordered" evidence="1">
    <location>
        <begin position="1"/>
        <end position="49"/>
    </location>
</feature>
<organism evidence="2 3">
    <name type="scientific">Triparma laevis f. longispina</name>
    <dbReference type="NCBI Taxonomy" id="1714387"/>
    <lineage>
        <taxon>Eukaryota</taxon>
        <taxon>Sar</taxon>
        <taxon>Stramenopiles</taxon>
        <taxon>Ochrophyta</taxon>
        <taxon>Bolidophyceae</taxon>
        <taxon>Parmales</taxon>
        <taxon>Triparmaceae</taxon>
        <taxon>Triparma</taxon>
    </lineage>
</organism>
<evidence type="ECO:0000256" key="1">
    <source>
        <dbReference type="SAM" id="MobiDB-lite"/>
    </source>
</evidence>
<comment type="caution">
    <text evidence="2">The sequence shown here is derived from an EMBL/GenBank/DDBJ whole genome shotgun (WGS) entry which is preliminary data.</text>
</comment>
<protein>
    <submittedName>
        <fullName evidence="2">Uncharacterized protein</fullName>
    </submittedName>
</protein>
<feature type="compositionally biased region" description="Low complexity" evidence="1">
    <location>
        <begin position="35"/>
        <end position="47"/>
    </location>
</feature>